<evidence type="ECO:0000256" key="5">
    <source>
        <dbReference type="ARBA" id="ARBA00033748"/>
    </source>
</evidence>
<dbReference type="SUPFAM" id="SSF51679">
    <property type="entry name" value="Bacterial luciferase-like"/>
    <property type="match status" value="1"/>
</dbReference>
<proteinExistence type="inferred from homology"/>
<reference evidence="9" key="1">
    <citation type="submission" date="2014-06" db="EMBL/GenBank/DDBJ databases">
        <title>Porothramycin biosynthetic cluster.</title>
        <authorList>
            <person name="Najmanova L."/>
            <person name="Ulanova D."/>
            <person name="Jelinkova M."/>
            <person name="Janata J."/>
        </authorList>
    </citation>
    <scope>NUCLEOTIDE SEQUENCE</scope>
    <source>
        <strain evidence="9">ATCC 39897</strain>
    </source>
</reference>
<name>W5QK45_9ACTN</name>
<organism evidence="9">
    <name type="scientific">Streptomyces albus subsp. albus</name>
    <dbReference type="NCBI Taxonomy" id="67257"/>
    <lineage>
        <taxon>Bacteria</taxon>
        <taxon>Bacillati</taxon>
        <taxon>Actinomycetota</taxon>
        <taxon>Actinomycetes</taxon>
        <taxon>Kitasatosporales</taxon>
        <taxon>Streptomycetaceae</taxon>
        <taxon>Streptomyces</taxon>
    </lineage>
</organism>
<dbReference type="InterPro" id="IPR011251">
    <property type="entry name" value="Luciferase-like_dom"/>
</dbReference>
<dbReference type="InterPro" id="IPR051260">
    <property type="entry name" value="Diverse_substr_monoxygenases"/>
</dbReference>
<feature type="binding site" evidence="6">
    <location>
        <position position="105"/>
    </location>
    <ligand>
        <name>FMN</name>
        <dbReference type="ChEBI" id="CHEBI:58210"/>
    </ligand>
</feature>
<feature type="binding site" evidence="6">
    <location>
        <position position="155"/>
    </location>
    <ligand>
        <name>FMN</name>
        <dbReference type="ChEBI" id="CHEBI:58210"/>
    </ligand>
</feature>
<evidence type="ECO:0000256" key="4">
    <source>
        <dbReference type="ARBA" id="ARBA00023033"/>
    </source>
</evidence>
<dbReference type="EMBL" id="HQ872605">
    <property type="protein sequence ID" value="AEA29646.2"/>
    <property type="molecule type" value="Genomic_DNA"/>
</dbReference>
<dbReference type="GO" id="GO:0016705">
    <property type="term" value="F:oxidoreductase activity, acting on paired donors, with incorporation or reduction of molecular oxygen"/>
    <property type="evidence" value="ECO:0007669"/>
    <property type="project" value="InterPro"/>
</dbReference>
<evidence type="ECO:0000259" key="8">
    <source>
        <dbReference type="Pfam" id="PF00296"/>
    </source>
</evidence>
<keyword evidence="4 9" id="KW-0503">Monooxygenase</keyword>
<evidence type="ECO:0000256" key="7">
    <source>
        <dbReference type="SAM" id="MobiDB-lite"/>
    </source>
</evidence>
<sequence>MTSRRMRLFAFDFLGPAHLSAGLWRHENDRGHRYTDLRYWTDYARLLEEARFDGIFFADNAGYHDVYRSSVAEALADAAQLPANDPLLVISAMATVTDNLGFGVTASTSYEHPYALARRFTTLDHLTNGRIGWNLVNSYSDSAARNFGMGRQLPHDERYDRAAEYLEVTYKLWEASWEDDAVVRDRENGVWADPARVHEIHHHGRYFTVPGIAQCEPSPQRTPVIFQAGGSPKGQQLAAAHAEVVFANAVSMAALKGQIDAVRKLAAEAGRDPQSIKVLEMLNVVCAPTDQAARAKFESYRRLINPAGAMTRYSGWSGLDMSQLAPDVPLEHVKTRAGQTMVDLFSKMDPDKEWTPRDIAEFIGIGGSGPTIVGSPRTVADELIRWMDVTGVDGFNIGHAVKYQDIADFIELVVPELQRRGVMWTDYEGSTLREKLYGPGVIRLREDHPGRRFAHRPIPPHTREFQEAQPTAQGASL</sequence>
<keyword evidence="2 6" id="KW-0288">FMN</keyword>
<feature type="domain" description="Luciferase-like" evidence="8">
    <location>
        <begin position="30"/>
        <end position="387"/>
    </location>
</feature>
<evidence type="ECO:0000256" key="6">
    <source>
        <dbReference type="PIRSR" id="PIRSR000337-1"/>
    </source>
</evidence>
<protein>
    <submittedName>
        <fullName evidence="9">Putative FMNH2-dependent monooxygenase</fullName>
    </submittedName>
</protein>
<dbReference type="InterPro" id="IPR016215">
    <property type="entry name" value="NTA_MOA"/>
</dbReference>
<keyword evidence="3" id="KW-0560">Oxidoreductase</keyword>
<evidence type="ECO:0000256" key="1">
    <source>
        <dbReference type="ARBA" id="ARBA00022630"/>
    </source>
</evidence>
<feature type="region of interest" description="Disordered" evidence="7">
    <location>
        <begin position="455"/>
        <end position="477"/>
    </location>
</feature>
<feature type="binding site" evidence="6">
    <location>
        <position position="59"/>
    </location>
    <ligand>
        <name>FMN</name>
        <dbReference type="ChEBI" id="CHEBI:58210"/>
    </ligand>
</feature>
<dbReference type="GO" id="GO:0004497">
    <property type="term" value="F:monooxygenase activity"/>
    <property type="evidence" value="ECO:0007669"/>
    <property type="project" value="UniProtKB-KW"/>
</dbReference>
<dbReference type="CDD" id="cd01095">
    <property type="entry name" value="Nitrilotriacetate_monoxgenase"/>
    <property type="match status" value="1"/>
</dbReference>
<dbReference type="PANTHER" id="PTHR30011">
    <property type="entry name" value="ALKANESULFONATE MONOOXYGENASE-RELATED"/>
    <property type="match status" value="1"/>
</dbReference>
<dbReference type="AlphaFoldDB" id="W5QK45"/>
<evidence type="ECO:0000256" key="2">
    <source>
        <dbReference type="ARBA" id="ARBA00022643"/>
    </source>
</evidence>
<evidence type="ECO:0000256" key="3">
    <source>
        <dbReference type="ARBA" id="ARBA00023002"/>
    </source>
</evidence>
<feature type="binding site" evidence="6">
    <location>
        <position position="231"/>
    </location>
    <ligand>
        <name>FMN</name>
        <dbReference type="ChEBI" id="CHEBI:58210"/>
    </ligand>
</feature>
<keyword evidence="1 6" id="KW-0285">Flavoprotein</keyword>
<evidence type="ECO:0000313" key="9">
    <source>
        <dbReference type="EMBL" id="AEA29646.2"/>
    </source>
</evidence>
<dbReference type="Gene3D" id="3.20.20.30">
    <property type="entry name" value="Luciferase-like domain"/>
    <property type="match status" value="1"/>
</dbReference>
<dbReference type="PANTHER" id="PTHR30011:SF16">
    <property type="entry name" value="C2H2 FINGER DOMAIN TRANSCRIPTION FACTOR (EUROFUNG)-RELATED"/>
    <property type="match status" value="1"/>
</dbReference>
<feature type="binding site" evidence="6">
    <location>
        <position position="159"/>
    </location>
    <ligand>
        <name>FMN</name>
        <dbReference type="ChEBI" id="CHEBI:58210"/>
    </ligand>
</feature>
<dbReference type="Pfam" id="PF00296">
    <property type="entry name" value="Bac_luciferase"/>
    <property type="match status" value="1"/>
</dbReference>
<accession>W5QK45</accession>
<dbReference type="InterPro" id="IPR036661">
    <property type="entry name" value="Luciferase-like_sf"/>
</dbReference>
<comment type="similarity">
    <text evidence="5">Belongs to the NtaA/SnaA/DszA monooxygenase family.</text>
</comment>
<dbReference type="PIRSF" id="PIRSF000337">
    <property type="entry name" value="NTA_MOA"/>
    <property type="match status" value="1"/>
</dbReference>
<dbReference type="NCBIfam" id="TIGR03860">
    <property type="entry name" value="FMN_nitrolo"/>
    <property type="match status" value="1"/>
</dbReference>
<feature type="compositionally biased region" description="Polar residues" evidence="7">
    <location>
        <begin position="468"/>
        <end position="477"/>
    </location>
</feature>